<comment type="caution">
    <text evidence="4">The sequence shown here is derived from an EMBL/GenBank/DDBJ whole genome shotgun (WGS) entry which is preliminary data.</text>
</comment>
<evidence type="ECO:0000313" key="4">
    <source>
        <dbReference type="EMBL" id="TFY83584.1"/>
    </source>
</evidence>
<protein>
    <recommendedName>
        <fullName evidence="6">Ribosomal protein L17</fullName>
    </recommendedName>
</protein>
<evidence type="ECO:0000256" key="3">
    <source>
        <dbReference type="ARBA" id="ARBA00023274"/>
    </source>
</evidence>
<evidence type="ECO:0000313" key="5">
    <source>
        <dbReference type="Proteomes" id="UP000298061"/>
    </source>
</evidence>
<dbReference type="Gene3D" id="3.90.1030.10">
    <property type="entry name" value="Ribosomal protein L17"/>
    <property type="match status" value="1"/>
</dbReference>
<keyword evidence="5" id="KW-1185">Reference proteome</keyword>
<sequence length="306" mass="34748">MKHGIAFRKFSRTSSHRMLMLRNLVTSLVEHEQIKTTLPKARDTARLAEKACAPMLAPCLLLTRLQIITMGKKGDLPAYRKASGFLLRPKLTPKVFGELATRYADREGGYTRIHKFGNRPGDNAPHAILELVDNPRDLKFEMTARAVGWELLESKLKSNAPRKLADHGVQDIETTLHRERSLTPETRGELRPTTRWNLQKVLRFRPQESLQQLAKKAEGHVDTLLAKPLALKSLRQPSSPEPTEPEQEYFRDIKDLKLKAGESVPGSTRSALSLAQGALGRTPGRKLRWFERRKLGVDRPLDWSQF</sequence>
<comment type="similarity">
    <text evidence="1">Belongs to the bacterial ribosomal protein bL17 family.</text>
</comment>
<dbReference type="Pfam" id="PF01196">
    <property type="entry name" value="Ribosomal_L17"/>
    <property type="match status" value="2"/>
</dbReference>
<organism evidence="4 5">
    <name type="scientific">Hericium alpestre</name>
    <dbReference type="NCBI Taxonomy" id="135208"/>
    <lineage>
        <taxon>Eukaryota</taxon>
        <taxon>Fungi</taxon>
        <taxon>Dikarya</taxon>
        <taxon>Basidiomycota</taxon>
        <taxon>Agaricomycotina</taxon>
        <taxon>Agaricomycetes</taxon>
        <taxon>Russulales</taxon>
        <taxon>Hericiaceae</taxon>
        <taxon>Hericium</taxon>
    </lineage>
</organism>
<keyword evidence="3" id="KW-0687">Ribonucleoprotein</keyword>
<name>A0A4Z0ABF4_9AGAM</name>
<dbReference type="OrthoDB" id="275000at2759"/>
<keyword evidence="2" id="KW-0689">Ribosomal protein</keyword>
<evidence type="ECO:0000256" key="2">
    <source>
        <dbReference type="ARBA" id="ARBA00022980"/>
    </source>
</evidence>
<proteinExistence type="inferred from homology"/>
<reference evidence="4 5" key="1">
    <citation type="submission" date="2019-02" db="EMBL/GenBank/DDBJ databases">
        <title>Genome sequencing of the rare red list fungi Hericium alpestre (H. flagellum).</title>
        <authorList>
            <person name="Buettner E."/>
            <person name="Kellner H."/>
        </authorList>
    </citation>
    <scope>NUCLEOTIDE SEQUENCE [LARGE SCALE GENOMIC DNA]</scope>
    <source>
        <strain evidence="4 5">DSM 108284</strain>
    </source>
</reference>
<dbReference type="InterPro" id="IPR000456">
    <property type="entry name" value="Ribosomal_bL17"/>
</dbReference>
<accession>A0A4Z0ABF4</accession>
<dbReference type="GO" id="GO:0006412">
    <property type="term" value="P:translation"/>
    <property type="evidence" value="ECO:0007669"/>
    <property type="project" value="InterPro"/>
</dbReference>
<dbReference type="GO" id="GO:0005762">
    <property type="term" value="C:mitochondrial large ribosomal subunit"/>
    <property type="evidence" value="ECO:0007669"/>
    <property type="project" value="TreeGrafter"/>
</dbReference>
<dbReference type="GO" id="GO:0003735">
    <property type="term" value="F:structural constituent of ribosome"/>
    <property type="evidence" value="ECO:0007669"/>
    <property type="project" value="InterPro"/>
</dbReference>
<dbReference type="SUPFAM" id="SSF64263">
    <property type="entry name" value="Prokaryotic ribosomal protein L17"/>
    <property type="match status" value="1"/>
</dbReference>
<dbReference type="PANTHER" id="PTHR14413:SF16">
    <property type="entry name" value="LARGE RIBOSOMAL SUBUNIT PROTEIN BL17M"/>
    <property type="match status" value="1"/>
</dbReference>
<dbReference type="AlphaFoldDB" id="A0A4Z0ABF4"/>
<dbReference type="InterPro" id="IPR036373">
    <property type="entry name" value="Ribosomal_bL17_sf"/>
</dbReference>
<evidence type="ECO:0008006" key="6">
    <source>
        <dbReference type="Google" id="ProtNLM"/>
    </source>
</evidence>
<dbReference type="Proteomes" id="UP000298061">
    <property type="component" value="Unassembled WGS sequence"/>
</dbReference>
<gene>
    <name evidence="4" type="ORF">EWM64_g413</name>
</gene>
<dbReference type="STRING" id="135208.A0A4Z0ABF4"/>
<dbReference type="PANTHER" id="PTHR14413">
    <property type="entry name" value="RIBOSOMAL PROTEIN L17"/>
    <property type="match status" value="1"/>
</dbReference>
<evidence type="ECO:0000256" key="1">
    <source>
        <dbReference type="ARBA" id="ARBA00008777"/>
    </source>
</evidence>
<dbReference type="EMBL" id="SFCI01000020">
    <property type="protein sequence ID" value="TFY83584.1"/>
    <property type="molecule type" value="Genomic_DNA"/>
</dbReference>